<evidence type="ECO:0000256" key="1">
    <source>
        <dbReference type="SAM" id="MobiDB-lite"/>
    </source>
</evidence>
<dbReference type="RefSeq" id="XP_053019301.1">
    <property type="nucleotide sequence ID" value="XM_053168053.1"/>
</dbReference>
<keyword evidence="3" id="KW-1185">Reference proteome</keyword>
<evidence type="ECO:0000313" key="2">
    <source>
        <dbReference type="EMBL" id="WAQ83746.1"/>
    </source>
</evidence>
<dbReference type="EMBL" id="CP110424">
    <property type="protein sequence ID" value="WAQ83746.1"/>
    <property type="molecule type" value="Genomic_DNA"/>
</dbReference>
<dbReference type="Proteomes" id="UP001164743">
    <property type="component" value="Chromosome 4A"/>
</dbReference>
<proteinExistence type="predicted"/>
<sequence length="139" mass="15393">MPPKRRCQIPLVIPPAISDPHPTLHHAVSPQRTRSGKSFQAPVQSSTTSRHRRPRHLTPGSPPHSLPRTARKQKSRTVVEDSDSDESTDDETYRPPTTRPRCGNAPNKLTVVGSQPNQQMPGELNECIFTGIEGTRQPP</sequence>
<organism evidence="2 3">
    <name type="scientific">Puccinia triticina</name>
    <dbReference type="NCBI Taxonomy" id="208348"/>
    <lineage>
        <taxon>Eukaryota</taxon>
        <taxon>Fungi</taxon>
        <taxon>Dikarya</taxon>
        <taxon>Basidiomycota</taxon>
        <taxon>Pucciniomycotina</taxon>
        <taxon>Pucciniomycetes</taxon>
        <taxon>Pucciniales</taxon>
        <taxon>Pucciniaceae</taxon>
        <taxon>Puccinia</taxon>
    </lineage>
</organism>
<accession>A0ABY7CEW0</accession>
<feature type="compositionally biased region" description="Polar residues" evidence="1">
    <location>
        <begin position="30"/>
        <end position="44"/>
    </location>
</feature>
<evidence type="ECO:0000313" key="3">
    <source>
        <dbReference type="Proteomes" id="UP001164743"/>
    </source>
</evidence>
<feature type="compositionally biased region" description="Acidic residues" evidence="1">
    <location>
        <begin position="80"/>
        <end position="90"/>
    </location>
</feature>
<dbReference type="GeneID" id="77808948"/>
<name>A0ABY7CEW0_9BASI</name>
<gene>
    <name evidence="2" type="ORF">PtA15_4A194</name>
</gene>
<protein>
    <submittedName>
        <fullName evidence="2">Uncharacterized protein</fullName>
    </submittedName>
</protein>
<feature type="region of interest" description="Disordered" evidence="1">
    <location>
        <begin position="1"/>
        <end position="123"/>
    </location>
</feature>
<reference evidence="2" key="1">
    <citation type="submission" date="2022-10" db="EMBL/GenBank/DDBJ databases">
        <title>Puccinia triticina Genome sequencing and assembly.</title>
        <authorList>
            <person name="Li C."/>
        </authorList>
    </citation>
    <scope>NUCLEOTIDE SEQUENCE</scope>
    <source>
        <strain evidence="2">Pt15</strain>
    </source>
</reference>